<dbReference type="Proteomes" id="UP001150924">
    <property type="component" value="Unassembled WGS sequence"/>
</dbReference>
<accession>A0A9X3EXU0</accession>
<evidence type="ECO:0000256" key="2">
    <source>
        <dbReference type="SAM" id="Phobius"/>
    </source>
</evidence>
<proteinExistence type="predicted"/>
<gene>
    <name evidence="3" type="ORF">OV079_42100</name>
</gene>
<protein>
    <submittedName>
        <fullName evidence="3">Uncharacterized protein</fullName>
    </submittedName>
</protein>
<dbReference type="EMBL" id="JAPNKE010000002">
    <property type="protein sequence ID" value="MCY1012031.1"/>
    <property type="molecule type" value="Genomic_DNA"/>
</dbReference>
<feature type="transmembrane region" description="Helical" evidence="2">
    <location>
        <begin position="171"/>
        <end position="192"/>
    </location>
</feature>
<name>A0A9X3EXU0_9BACT</name>
<evidence type="ECO:0000313" key="4">
    <source>
        <dbReference type="Proteomes" id="UP001150924"/>
    </source>
</evidence>
<keyword evidence="2" id="KW-1133">Transmembrane helix</keyword>
<comment type="caution">
    <text evidence="3">The sequence shown here is derived from an EMBL/GenBank/DDBJ whole genome shotgun (WGS) entry which is preliminary data.</text>
</comment>
<dbReference type="AlphaFoldDB" id="A0A9X3EXU0"/>
<keyword evidence="4" id="KW-1185">Reference proteome</keyword>
<dbReference type="RefSeq" id="WP_267775367.1">
    <property type="nucleotide sequence ID" value="NZ_JAPNKE010000002.1"/>
</dbReference>
<sequence length="215" mass="22336">MMHGLVNGVIAVVVGANPAADPFAGEVAAPVVDRSRIDVPSADGPEWEAPPPPLPPPPPAPLPPQADVAWSEPAYVDSPARPEVVRREPEPEPESVPVDDGKPLIKGGLVVLGCAAASAAGSLYSWHLHGQSEERLAVAEVNNEAAQMFGLPLEDTSGLRGEVRLYRGRSIGLAVTAGVLLITGGSVALAGVRKRNRARNLVIRPTGGLGLEVKF</sequence>
<organism evidence="3 4">
    <name type="scientific">Nannocystis pusilla</name>
    <dbReference type="NCBI Taxonomy" id="889268"/>
    <lineage>
        <taxon>Bacteria</taxon>
        <taxon>Pseudomonadati</taxon>
        <taxon>Myxococcota</taxon>
        <taxon>Polyangia</taxon>
        <taxon>Nannocystales</taxon>
        <taxon>Nannocystaceae</taxon>
        <taxon>Nannocystis</taxon>
    </lineage>
</organism>
<reference evidence="3" key="1">
    <citation type="submission" date="2022-11" db="EMBL/GenBank/DDBJ databases">
        <title>Minimal conservation of predation-associated metabolite biosynthetic gene clusters underscores biosynthetic potential of Myxococcota including descriptions for ten novel species: Archangium lansinium sp. nov., Myxococcus landrumus sp. nov., Nannocystis bai.</title>
        <authorList>
            <person name="Ahearne A."/>
            <person name="Stevens C."/>
            <person name="Phillips K."/>
        </authorList>
    </citation>
    <scope>NUCLEOTIDE SEQUENCE</scope>
    <source>
        <strain evidence="3">Na p29</strain>
    </source>
</reference>
<keyword evidence="2" id="KW-0472">Membrane</keyword>
<feature type="region of interest" description="Disordered" evidence="1">
    <location>
        <begin position="30"/>
        <end position="100"/>
    </location>
</feature>
<evidence type="ECO:0000256" key="1">
    <source>
        <dbReference type="SAM" id="MobiDB-lite"/>
    </source>
</evidence>
<keyword evidence="2" id="KW-0812">Transmembrane</keyword>
<evidence type="ECO:0000313" key="3">
    <source>
        <dbReference type="EMBL" id="MCY1012031.1"/>
    </source>
</evidence>
<feature type="compositionally biased region" description="Pro residues" evidence="1">
    <location>
        <begin position="48"/>
        <end position="64"/>
    </location>
</feature>